<feature type="transmembrane region" description="Helical" evidence="1">
    <location>
        <begin position="51"/>
        <end position="74"/>
    </location>
</feature>
<keyword evidence="3" id="KW-1185">Reference proteome</keyword>
<dbReference type="EMBL" id="BOQN01000038">
    <property type="protein sequence ID" value="GIM90764.1"/>
    <property type="molecule type" value="Genomic_DNA"/>
</dbReference>
<organism evidence="2 3">
    <name type="scientific">Paractinoplanes toevensis</name>
    <dbReference type="NCBI Taxonomy" id="571911"/>
    <lineage>
        <taxon>Bacteria</taxon>
        <taxon>Bacillati</taxon>
        <taxon>Actinomycetota</taxon>
        <taxon>Actinomycetes</taxon>
        <taxon>Micromonosporales</taxon>
        <taxon>Micromonosporaceae</taxon>
        <taxon>Paractinoplanes</taxon>
    </lineage>
</organism>
<name>A0A919TAN5_9ACTN</name>
<gene>
    <name evidence="2" type="ORF">Ato02nite_025570</name>
</gene>
<sequence length="217" mass="22346">MLLRIRQVRLLVVPVSRTVPWAPPATAAGLSLLACLPAVAGAPAPASQVWALRIAAFLLGAGACFALVEPMTLVAVTPTRRWLRQWLRTAVAVAPAIAVWLALFALASRSLPANGLPLAELAAEASVCALTGLAGAAVAARRGHSRTTALAGPAAQAGLIAATLFLTGRHSPWLLSTAEAATIHHWWTIAAPIPVLIMGAANLEAWSPRAGRPAGRG</sequence>
<dbReference type="RefSeq" id="WP_213006693.1">
    <property type="nucleotide sequence ID" value="NZ_BOQN01000038.1"/>
</dbReference>
<reference evidence="2 3" key="1">
    <citation type="submission" date="2021-03" db="EMBL/GenBank/DDBJ databases">
        <title>Whole genome shotgun sequence of Actinoplanes toevensis NBRC 105298.</title>
        <authorList>
            <person name="Komaki H."/>
            <person name="Tamura T."/>
        </authorList>
    </citation>
    <scope>NUCLEOTIDE SEQUENCE [LARGE SCALE GENOMIC DNA]</scope>
    <source>
        <strain evidence="2 3">NBRC 105298</strain>
    </source>
</reference>
<feature type="transmembrane region" description="Helical" evidence="1">
    <location>
        <begin position="86"/>
        <end position="106"/>
    </location>
</feature>
<protein>
    <submittedName>
        <fullName evidence="2">Uncharacterized protein</fullName>
    </submittedName>
</protein>
<evidence type="ECO:0000313" key="3">
    <source>
        <dbReference type="Proteomes" id="UP000677082"/>
    </source>
</evidence>
<evidence type="ECO:0000313" key="2">
    <source>
        <dbReference type="EMBL" id="GIM90764.1"/>
    </source>
</evidence>
<dbReference type="Proteomes" id="UP000677082">
    <property type="component" value="Unassembled WGS sequence"/>
</dbReference>
<keyword evidence="1" id="KW-1133">Transmembrane helix</keyword>
<feature type="transmembrane region" description="Helical" evidence="1">
    <location>
        <begin position="147"/>
        <end position="166"/>
    </location>
</feature>
<keyword evidence="1" id="KW-0812">Transmembrane</keyword>
<feature type="transmembrane region" description="Helical" evidence="1">
    <location>
        <begin position="186"/>
        <end position="206"/>
    </location>
</feature>
<dbReference type="PROSITE" id="PS51257">
    <property type="entry name" value="PROKAR_LIPOPROTEIN"/>
    <property type="match status" value="1"/>
</dbReference>
<accession>A0A919TAN5</accession>
<dbReference type="AlphaFoldDB" id="A0A919TAN5"/>
<feature type="transmembrane region" description="Helical" evidence="1">
    <location>
        <begin position="118"/>
        <end position="140"/>
    </location>
</feature>
<comment type="caution">
    <text evidence="2">The sequence shown here is derived from an EMBL/GenBank/DDBJ whole genome shotgun (WGS) entry which is preliminary data.</text>
</comment>
<proteinExistence type="predicted"/>
<keyword evidence="1" id="KW-0472">Membrane</keyword>
<evidence type="ECO:0000256" key="1">
    <source>
        <dbReference type="SAM" id="Phobius"/>
    </source>
</evidence>